<proteinExistence type="predicted"/>
<dbReference type="AlphaFoldDB" id="A0A915ITX1"/>
<keyword evidence="1" id="KW-0732">Signal</keyword>
<name>A0A915ITX1_ROMCU</name>
<evidence type="ECO:0000313" key="3">
    <source>
        <dbReference type="WBParaSite" id="nRc.2.0.1.t16829-RA"/>
    </source>
</evidence>
<protein>
    <submittedName>
        <fullName evidence="3">Uncharacterized protein</fullName>
    </submittedName>
</protein>
<dbReference type="Proteomes" id="UP000887565">
    <property type="component" value="Unplaced"/>
</dbReference>
<reference evidence="3" key="1">
    <citation type="submission" date="2022-11" db="UniProtKB">
        <authorList>
            <consortium name="WormBaseParasite"/>
        </authorList>
    </citation>
    <scope>IDENTIFICATION</scope>
</reference>
<feature type="signal peptide" evidence="1">
    <location>
        <begin position="1"/>
        <end position="22"/>
    </location>
</feature>
<accession>A0A915ITX1</accession>
<dbReference type="WBParaSite" id="nRc.2.0.1.t16829-RA">
    <property type="protein sequence ID" value="nRc.2.0.1.t16829-RA"/>
    <property type="gene ID" value="nRc.2.0.1.g16829"/>
</dbReference>
<evidence type="ECO:0000256" key="1">
    <source>
        <dbReference type="SAM" id="SignalP"/>
    </source>
</evidence>
<keyword evidence="2" id="KW-1185">Reference proteome</keyword>
<evidence type="ECO:0000313" key="2">
    <source>
        <dbReference type="Proteomes" id="UP000887565"/>
    </source>
</evidence>
<feature type="chain" id="PRO_5037272032" evidence="1">
    <location>
        <begin position="23"/>
        <end position="110"/>
    </location>
</feature>
<organism evidence="2 3">
    <name type="scientific">Romanomermis culicivorax</name>
    <name type="common">Nematode worm</name>
    <dbReference type="NCBI Taxonomy" id="13658"/>
    <lineage>
        <taxon>Eukaryota</taxon>
        <taxon>Metazoa</taxon>
        <taxon>Ecdysozoa</taxon>
        <taxon>Nematoda</taxon>
        <taxon>Enoplea</taxon>
        <taxon>Dorylaimia</taxon>
        <taxon>Mermithida</taxon>
        <taxon>Mermithoidea</taxon>
        <taxon>Mermithidae</taxon>
        <taxon>Romanomermis</taxon>
    </lineage>
</organism>
<sequence>MSKKLKKHVLLRTLLATAPVWGRFVCTWNSNFQVVNPNTQSVVLYLHMTISNVQMDSEPQAPQGSPVGLDTILNRQWVDANAYPSPYIIVYHVHLGRLFIGVIFVDFQLN</sequence>